<keyword evidence="8" id="KW-0963">Cytoplasm</keyword>
<evidence type="ECO:0000256" key="1">
    <source>
        <dbReference type="ARBA" id="ARBA00022448"/>
    </source>
</evidence>
<dbReference type="PROSITE" id="PS51379">
    <property type="entry name" value="4FE4S_FER_2"/>
    <property type="match status" value="3"/>
</dbReference>
<feature type="binding site" evidence="8">
    <location>
        <position position="68"/>
    </location>
    <ligand>
        <name>[4Fe-4S] cluster</name>
        <dbReference type="ChEBI" id="CHEBI:49883"/>
        <label>2</label>
    </ligand>
</feature>
<evidence type="ECO:0000313" key="11">
    <source>
        <dbReference type="EMBL" id="CAH0532891.1"/>
    </source>
</evidence>
<gene>
    <name evidence="8 11" type="primary">napF</name>
    <name evidence="11" type="ORF">VST7929_00738</name>
</gene>
<keyword evidence="6 8" id="KW-0408">Iron</keyword>
<evidence type="ECO:0000256" key="6">
    <source>
        <dbReference type="ARBA" id="ARBA00023004"/>
    </source>
</evidence>
<feature type="binding site" evidence="8">
    <location>
        <position position="65"/>
    </location>
    <ligand>
        <name>[4Fe-4S] cluster</name>
        <dbReference type="ChEBI" id="CHEBI:49883"/>
        <label>2</label>
    </ligand>
</feature>
<keyword evidence="1" id="KW-0813">Transport</keyword>
<feature type="binding site" evidence="8">
    <location>
        <position position="140"/>
    </location>
    <ligand>
        <name>[4Fe-4S] cluster</name>
        <dbReference type="ChEBI" id="CHEBI:49883"/>
        <label>3</label>
    </ligand>
</feature>
<feature type="binding site" evidence="8">
    <location>
        <position position="39"/>
    </location>
    <ligand>
        <name>[4Fe-4S] cluster</name>
        <dbReference type="ChEBI" id="CHEBI:49883"/>
        <label>1</label>
    </ligand>
</feature>
<feature type="domain" description="4Fe-4S ferredoxin-type" evidence="10">
    <location>
        <begin position="54"/>
        <end position="85"/>
    </location>
</feature>
<comment type="similarity">
    <text evidence="8">Belongs to the NapF family.</text>
</comment>
<comment type="cofactor">
    <cofactor evidence="8">
        <name>[4Fe-4S] cluster</name>
        <dbReference type="ChEBI" id="CHEBI:49883"/>
    </cofactor>
</comment>
<dbReference type="InterPro" id="IPR050572">
    <property type="entry name" value="Fe-S_Ferredoxin"/>
</dbReference>
<reference evidence="11" key="1">
    <citation type="submission" date="2021-11" db="EMBL/GenBank/DDBJ databases">
        <authorList>
            <person name="Rodrigo-Torres L."/>
            <person name="Arahal R. D."/>
            <person name="Lucena T."/>
        </authorList>
    </citation>
    <scope>NUCLEOTIDE SEQUENCE</scope>
    <source>
        <strain evidence="11">CECT 7929</strain>
    </source>
</reference>
<evidence type="ECO:0000256" key="4">
    <source>
        <dbReference type="ARBA" id="ARBA00022737"/>
    </source>
</evidence>
<dbReference type="InterPro" id="IPR017900">
    <property type="entry name" value="4Fe4S_Fe_S_CS"/>
</dbReference>
<keyword evidence="5" id="KW-0249">Electron transport</keyword>
<feature type="binding site" evidence="8">
    <location>
        <position position="137"/>
    </location>
    <ligand>
        <name>[4Fe-4S] cluster</name>
        <dbReference type="ChEBI" id="CHEBI:49883"/>
        <label>3</label>
    </ligand>
</feature>
<feature type="binding site" evidence="8">
    <location>
        <position position="75"/>
    </location>
    <ligand>
        <name>[4Fe-4S] cluster</name>
        <dbReference type="ChEBI" id="CHEBI:49883"/>
        <label>2</label>
    </ligand>
</feature>
<dbReference type="InterPro" id="IPR004496">
    <property type="entry name" value="NapF"/>
</dbReference>
<evidence type="ECO:0000256" key="8">
    <source>
        <dbReference type="HAMAP-Rule" id="MF_02201"/>
    </source>
</evidence>
<protein>
    <recommendedName>
        <fullName evidence="8">Ferredoxin-type protein NapF</fullName>
    </recommendedName>
</protein>
<dbReference type="RefSeq" id="WP_354004728.1">
    <property type="nucleotide sequence ID" value="NZ_CAKLDI010000001.1"/>
</dbReference>
<dbReference type="HAMAP" id="MF_02201">
    <property type="entry name" value="NapF"/>
    <property type="match status" value="1"/>
</dbReference>
<dbReference type="PROSITE" id="PS00198">
    <property type="entry name" value="4FE4S_FER_1"/>
    <property type="match status" value="1"/>
</dbReference>
<dbReference type="InterPro" id="IPR017896">
    <property type="entry name" value="4Fe4S_Fe-S-bd"/>
</dbReference>
<comment type="subcellular location">
    <subcellularLocation>
        <location evidence="8">Cytoplasm</location>
    </subcellularLocation>
</comment>
<proteinExistence type="inferred from homology"/>
<organism evidence="11 12">
    <name type="scientific">Vibrio stylophorae</name>
    <dbReference type="NCBI Taxonomy" id="659351"/>
    <lineage>
        <taxon>Bacteria</taxon>
        <taxon>Pseudomonadati</taxon>
        <taxon>Pseudomonadota</taxon>
        <taxon>Gammaproteobacteria</taxon>
        <taxon>Vibrionales</taxon>
        <taxon>Vibrionaceae</taxon>
        <taxon>Vibrio</taxon>
    </lineage>
</organism>
<feature type="region of interest" description="Disordered" evidence="9">
    <location>
        <begin position="154"/>
        <end position="191"/>
    </location>
</feature>
<feature type="domain" description="4Fe-4S ferredoxin-type" evidence="10">
    <location>
        <begin position="24"/>
        <end position="53"/>
    </location>
</feature>
<evidence type="ECO:0000256" key="2">
    <source>
        <dbReference type="ARBA" id="ARBA00022485"/>
    </source>
</evidence>
<feature type="binding site" evidence="8">
    <location>
        <position position="36"/>
    </location>
    <ligand>
        <name>[4Fe-4S] cluster</name>
        <dbReference type="ChEBI" id="CHEBI:49883"/>
        <label>1</label>
    </ligand>
</feature>
<evidence type="ECO:0000256" key="7">
    <source>
        <dbReference type="ARBA" id="ARBA00023014"/>
    </source>
</evidence>
<keyword evidence="3 8" id="KW-0479">Metal-binding</keyword>
<feature type="binding site" evidence="8">
    <location>
        <position position="147"/>
    </location>
    <ligand>
        <name>[4Fe-4S] cluster</name>
        <dbReference type="ChEBI" id="CHEBI:49883"/>
        <label>3</label>
    </ligand>
</feature>
<name>A0ABM8ZSJ7_9VIBR</name>
<keyword evidence="2 8" id="KW-0004">4Fe-4S</keyword>
<evidence type="ECO:0000256" key="9">
    <source>
        <dbReference type="SAM" id="MobiDB-lite"/>
    </source>
</evidence>
<keyword evidence="7 8" id="KW-0411">Iron-sulfur</keyword>
<evidence type="ECO:0000256" key="5">
    <source>
        <dbReference type="ARBA" id="ARBA00022982"/>
    </source>
</evidence>
<evidence type="ECO:0000256" key="3">
    <source>
        <dbReference type="ARBA" id="ARBA00022723"/>
    </source>
</evidence>
<feature type="binding site" evidence="8">
    <location>
        <position position="33"/>
    </location>
    <ligand>
        <name>[4Fe-4S] cluster</name>
        <dbReference type="ChEBI" id="CHEBI:49883"/>
        <label>1</label>
    </ligand>
</feature>
<comment type="caution">
    <text evidence="11">The sequence shown here is derived from an EMBL/GenBank/DDBJ whole genome shotgun (WGS) entry which is preliminary data.</text>
</comment>
<accession>A0ABM8ZSJ7</accession>
<dbReference type="PANTHER" id="PTHR43687">
    <property type="entry name" value="ADENYLYLSULFATE REDUCTASE, BETA SUBUNIT"/>
    <property type="match status" value="1"/>
</dbReference>
<keyword evidence="4 8" id="KW-0677">Repeat</keyword>
<feature type="binding site" evidence="8">
    <location>
        <position position="143"/>
    </location>
    <ligand>
        <name>[4Fe-4S] cluster</name>
        <dbReference type="ChEBI" id="CHEBI:49883"/>
        <label>3</label>
    </ligand>
</feature>
<evidence type="ECO:0000313" key="12">
    <source>
        <dbReference type="Proteomes" id="UP000838672"/>
    </source>
</evidence>
<sequence length="191" mass="21106">MVDHQKRRLLKLNSQPKHWLPWLISEQSLTDGCTQCGACLRACETQMIIRGDGGFPTVDFNLAECTFCYQCATHCPEPLFQEQQHPPWQLKVAIDASCLAYHNVECRSCADSCEAIAIRFRPSLGKTAQPLLDLDACTGCGACQSVCPVSAIQMHQPPSPPQNQSNASKHSTQHLEIETPQDRAFNLGEAP</sequence>
<dbReference type="Gene3D" id="3.30.70.20">
    <property type="match status" value="2"/>
</dbReference>
<feature type="binding site" evidence="8">
    <location>
        <position position="71"/>
    </location>
    <ligand>
        <name>[4Fe-4S] cluster</name>
        <dbReference type="ChEBI" id="CHEBI:49883"/>
        <label>2</label>
    </ligand>
</feature>
<evidence type="ECO:0000259" key="10">
    <source>
        <dbReference type="PROSITE" id="PS51379"/>
    </source>
</evidence>
<dbReference type="Proteomes" id="UP000838672">
    <property type="component" value="Unassembled WGS sequence"/>
</dbReference>
<dbReference type="SUPFAM" id="SSF54862">
    <property type="entry name" value="4Fe-4S ferredoxins"/>
    <property type="match status" value="1"/>
</dbReference>
<dbReference type="PANTHER" id="PTHR43687:SF6">
    <property type="entry name" value="L-ASPARTATE SEMIALDEHYDE SULFURTRANSFERASE IRON-SULFUR SUBUNIT"/>
    <property type="match status" value="1"/>
</dbReference>
<dbReference type="EMBL" id="CAKLDI010000001">
    <property type="protein sequence ID" value="CAH0532891.1"/>
    <property type="molecule type" value="Genomic_DNA"/>
</dbReference>
<keyword evidence="12" id="KW-1185">Reference proteome</keyword>
<feature type="domain" description="4Fe-4S ferredoxin-type" evidence="10">
    <location>
        <begin position="128"/>
        <end position="157"/>
    </location>
</feature>
<dbReference type="NCBIfam" id="TIGR00402">
    <property type="entry name" value="napF"/>
    <property type="match status" value="1"/>
</dbReference>
<comment type="subunit">
    <text evidence="8">Interacts with the cytoplasmic NapA precursor.</text>
</comment>
<dbReference type="Pfam" id="PF12838">
    <property type="entry name" value="Fer4_7"/>
    <property type="match status" value="2"/>
</dbReference>
<feature type="binding site" evidence="8">
    <location>
        <position position="43"/>
    </location>
    <ligand>
        <name>[4Fe-4S] cluster</name>
        <dbReference type="ChEBI" id="CHEBI:49883"/>
        <label>1</label>
    </ligand>
</feature>
<comment type="function">
    <text evidence="8">Could be involved in the maturation of NapA, the catalytic subunit of the periplasmic nitrate reductase, before its export into the periplasm.</text>
</comment>
<dbReference type="CDD" id="cd10564">
    <property type="entry name" value="NapF_like"/>
    <property type="match status" value="1"/>
</dbReference>